<dbReference type="Gene3D" id="2.115.10.20">
    <property type="entry name" value="Glycosyl hydrolase domain, family 43"/>
    <property type="match status" value="1"/>
</dbReference>
<feature type="site" description="Important for catalytic activity, responsible for pKa modulation of the active site Glu and correct orientation of both the proton donor and substrate" evidence="5">
    <location>
        <position position="152"/>
    </location>
</feature>
<keyword evidence="10" id="KW-1185">Reference proteome</keyword>
<dbReference type="PANTHER" id="PTHR42812:SF12">
    <property type="entry name" value="BETA-XYLOSIDASE-RELATED"/>
    <property type="match status" value="1"/>
</dbReference>
<proteinExistence type="inferred from homology"/>
<evidence type="ECO:0000256" key="2">
    <source>
        <dbReference type="ARBA" id="ARBA00022801"/>
    </source>
</evidence>
<keyword evidence="3 6" id="KW-0326">Glycosidase</keyword>
<comment type="similarity">
    <text evidence="1 6">Belongs to the glycosyl hydrolase 43 family.</text>
</comment>
<feature type="active site" description="Proton donor" evidence="4">
    <location>
        <position position="218"/>
    </location>
</feature>
<reference evidence="9" key="1">
    <citation type="submission" date="2022-10" db="EMBL/GenBank/DDBJ databases">
        <authorList>
            <person name="Yu W.X."/>
        </authorList>
    </citation>
    <scope>NUCLEOTIDE SEQUENCE</scope>
    <source>
        <strain evidence="9">AAT</strain>
    </source>
</reference>
<dbReference type="InterPro" id="IPR006710">
    <property type="entry name" value="Glyco_hydro_43"/>
</dbReference>
<keyword evidence="7" id="KW-0732">Signal</keyword>
<dbReference type="Pfam" id="PF17851">
    <property type="entry name" value="GH43_C2"/>
    <property type="match status" value="1"/>
</dbReference>
<feature type="domain" description="Beta-xylosidase C-terminal Concanavalin A-like" evidence="8">
    <location>
        <begin position="363"/>
        <end position="557"/>
    </location>
</feature>
<dbReference type="PANTHER" id="PTHR42812">
    <property type="entry name" value="BETA-XYLOSIDASE"/>
    <property type="match status" value="1"/>
</dbReference>
<gene>
    <name evidence="9" type="ORF">OM075_09555</name>
</gene>
<dbReference type="GO" id="GO:0005975">
    <property type="term" value="P:carbohydrate metabolic process"/>
    <property type="evidence" value="ECO:0007669"/>
    <property type="project" value="InterPro"/>
</dbReference>
<feature type="signal peptide" evidence="7">
    <location>
        <begin position="1"/>
        <end position="21"/>
    </location>
</feature>
<dbReference type="EMBL" id="JAPDPJ010000018">
    <property type="protein sequence ID" value="MCW3786712.1"/>
    <property type="molecule type" value="Genomic_DNA"/>
</dbReference>
<feature type="active site" description="Proton acceptor" evidence="4">
    <location>
        <position position="44"/>
    </location>
</feature>
<dbReference type="GO" id="GO:0004553">
    <property type="term" value="F:hydrolase activity, hydrolyzing O-glycosyl compounds"/>
    <property type="evidence" value="ECO:0007669"/>
    <property type="project" value="InterPro"/>
</dbReference>
<evidence type="ECO:0000259" key="8">
    <source>
        <dbReference type="Pfam" id="PF17851"/>
    </source>
</evidence>
<dbReference type="AlphaFoldDB" id="A0AAE3M3V3"/>
<accession>A0AAE3M3V3</accession>
<dbReference type="CDD" id="cd18617">
    <property type="entry name" value="GH43_XynB-like"/>
    <property type="match status" value="1"/>
</dbReference>
<dbReference type="SUPFAM" id="SSF49899">
    <property type="entry name" value="Concanavalin A-like lectins/glucanases"/>
    <property type="match status" value="1"/>
</dbReference>
<dbReference type="InterPro" id="IPR051795">
    <property type="entry name" value="Glycosyl_Hydrlase_43"/>
</dbReference>
<organism evidence="9 10">
    <name type="scientific">Plebeiibacterium sediminum</name>
    <dbReference type="NCBI Taxonomy" id="2992112"/>
    <lineage>
        <taxon>Bacteria</taxon>
        <taxon>Pseudomonadati</taxon>
        <taxon>Bacteroidota</taxon>
        <taxon>Bacteroidia</taxon>
        <taxon>Marinilabiliales</taxon>
        <taxon>Marinilabiliaceae</taxon>
        <taxon>Plebeiibacterium</taxon>
    </lineage>
</organism>
<evidence type="ECO:0000256" key="6">
    <source>
        <dbReference type="RuleBase" id="RU361187"/>
    </source>
</evidence>
<dbReference type="RefSeq" id="WP_301190277.1">
    <property type="nucleotide sequence ID" value="NZ_JAPDPJ010000018.1"/>
</dbReference>
<evidence type="ECO:0000313" key="9">
    <source>
        <dbReference type="EMBL" id="MCW3786712.1"/>
    </source>
</evidence>
<dbReference type="Proteomes" id="UP001209229">
    <property type="component" value="Unassembled WGS sequence"/>
</dbReference>
<sequence length="560" mass="63479">MKSIKIIFCITICLTALFSCKNTPVTNTISMEITNPILPGFYPDPSICKGADGYYMVTSTFGYFPGIPVFYSPDMVHWEQVGNVLNRIDQLQVDSLGITDKGTYAPTIEYHNGTYYVACTEVGNRENYIVTAKDPRGPWSALNVFPEVIGFDPSLFFDEDGRTYIIYNSEAPDNKPLYTGHHTIRINEIDINKMAVISDNAILVNGGVDLSKKPIWIEGPHMYKVNEYYYVFAAEGGTCEDHSQVIFRSKNVMGPFEPWDQNPILTQKGLDPNRIDPVTSTGHADMIQDLNGNWWAIFLGCRPYTGDHYNLGRETFMAPVKWQDGWPIINPDFEPVQNSYVFSGAFPTSEDYTPLNGAFSISENFKADSLDFTWLTIRASNNNWYNIDTTAEGSLNMDVLPYKLIYTNTPSFIGRRQQHKKGFASTQLYFNPETEADKAGLVVFQNIGHYYFLCQTIKEGKPVVQLLKAEGDSFVEISSETIANTDHIQLKIESDVDVYRFFYAEKENNWNEIGPELDAKFLSTNTAGGFTGCLYAMYAFTDNENKDLKVKYHWFKYSGK</sequence>
<evidence type="ECO:0000256" key="7">
    <source>
        <dbReference type="SAM" id="SignalP"/>
    </source>
</evidence>
<evidence type="ECO:0000313" key="10">
    <source>
        <dbReference type="Proteomes" id="UP001209229"/>
    </source>
</evidence>
<keyword evidence="2 6" id="KW-0378">Hydrolase</keyword>
<dbReference type="PROSITE" id="PS51257">
    <property type="entry name" value="PROKAR_LIPOPROTEIN"/>
    <property type="match status" value="1"/>
</dbReference>
<dbReference type="InterPro" id="IPR041542">
    <property type="entry name" value="GH43_C2"/>
</dbReference>
<evidence type="ECO:0000256" key="3">
    <source>
        <dbReference type="ARBA" id="ARBA00023295"/>
    </source>
</evidence>
<protein>
    <submittedName>
        <fullName evidence="9">Glycoside hydrolase family 43 protein</fullName>
    </submittedName>
</protein>
<name>A0AAE3M3V3_9BACT</name>
<dbReference type="Gene3D" id="2.60.120.200">
    <property type="match status" value="1"/>
</dbReference>
<comment type="caution">
    <text evidence="9">The sequence shown here is derived from an EMBL/GenBank/DDBJ whole genome shotgun (WGS) entry which is preliminary data.</text>
</comment>
<dbReference type="SUPFAM" id="SSF75005">
    <property type="entry name" value="Arabinanase/levansucrase/invertase"/>
    <property type="match status" value="1"/>
</dbReference>
<dbReference type="Pfam" id="PF04616">
    <property type="entry name" value="Glyco_hydro_43"/>
    <property type="match status" value="1"/>
</dbReference>
<feature type="chain" id="PRO_5042028728" evidence="7">
    <location>
        <begin position="22"/>
        <end position="560"/>
    </location>
</feature>
<evidence type="ECO:0000256" key="1">
    <source>
        <dbReference type="ARBA" id="ARBA00009865"/>
    </source>
</evidence>
<dbReference type="InterPro" id="IPR013320">
    <property type="entry name" value="ConA-like_dom_sf"/>
</dbReference>
<evidence type="ECO:0000256" key="5">
    <source>
        <dbReference type="PIRSR" id="PIRSR606710-2"/>
    </source>
</evidence>
<evidence type="ECO:0000256" key="4">
    <source>
        <dbReference type="PIRSR" id="PIRSR606710-1"/>
    </source>
</evidence>
<dbReference type="InterPro" id="IPR023296">
    <property type="entry name" value="Glyco_hydro_beta-prop_sf"/>
</dbReference>